<proteinExistence type="inferred from homology"/>
<dbReference type="GO" id="GO:0005634">
    <property type="term" value="C:nucleus"/>
    <property type="evidence" value="ECO:0007669"/>
    <property type="project" value="UniProtKB-SubCell"/>
</dbReference>
<comment type="similarity">
    <text evidence="3">Belongs to the CCNDBP1 family.</text>
</comment>
<gene>
    <name evidence="10" type="ORF">CEURO_LOCUS20501</name>
</gene>
<comment type="subcellular location">
    <subcellularLocation>
        <location evidence="2">Cytoplasm</location>
    </subcellularLocation>
    <subcellularLocation>
        <location evidence="1">Nucleus</location>
    </subcellularLocation>
</comment>
<dbReference type="EMBL" id="CAMAPE010000065">
    <property type="protein sequence ID" value="CAH9114719.1"/>
    <property type="molecule type" value="Genomic_DNA"/>
</dbReference>
<evidence type="ECO:0000256" key="1">
    <source>
        <dbReference type="ARBA" id="ARBA00004123"/>
    </source>
</evidence>
<evidence type="ECO:0000256" key="3">
    <source>
        <dbReference type="ARBA" id="ARBA00008940"/>
    </source>
</evidence>
<dbReference type="PANTHER" id="PTHR15492">
    <property type="entry name" value="CYCLIN D1-BINDING PROTEIN 1"/>
    <property type="match status" value="1"/>
</dbReference>
<keyword evidence="4" id="KW-0963">Cytoplasm</keyword>
<evidence type="ECO:0008006" key="12">
    <source>
        <dbReference type="Google" id="ProtNLM"/>
    </source>
</evidence>
<feature type="domain" description="Cyclin-D1-binding protein 1-like N-terminal" evidence="8">
    <location>
        <begin position="42"/>
        <end position="185"/>
    </location>
</feature>
<feature type="region of interest" description="Disordered" evidence="7">
    <location>
        <begin position="182"/>
        <end position="209"/>
    </location>
</feature>
<accession>A0A9P1EKX9</accession>
<dbReference type="PANTHER" id="PTHR15492:SF1">
    <property type="entry name" value="CYCLIN-D1-BINDING PROTEIN 1"/>
    <property type="match status" value="1"/>
</dbReference>
<evidence type="ECO:0000256" key="6">
    <source>
        <dbReference type="ARBA" id="ARBA00023306"/>
    </source>
</evidence>
<feature type="compositionally biased region" description="Acidic residues" evidence="7">
    <location>
        <begin position="190"/>
        <end position="209"/>
    </location>
</feature>
<dbReference type="Pfam" id="PF20936">
    <property type="entry name" value="GCIP_C"/>
    <property type="match status" value="1"/>
</dbReference>
<sequence length="361" mass="39065">MGKVERERLNRALIEHLNTIHETLQVLDHSPAPSLKRTNWKDVIQVGEQISKQATNVGMLWSGETPEVEVLEENMSAFFNALQGFLLLAHGSIVGAGPTLSASIHASIKQVVDSSFVLMKDTIATYGSHNKSQKNTIPQLVGTVWEACSALKKTPSTNITAIGRALTQSAVSMKDVLREMKELKPSSPDLGDEEVPGELEPNLDDNDDPFMEDLGNDLSPEEMKVAQLTTNLVSETLVVVKELIRSITGLVKLEASGNSSDAFIGSLERLLKLSQGVGLQIDELGASLYPPQEISLIRASVEVISSNINEMTMELENLNGLTEDYGKACNGLRISLTRLASVLGTADLVMQKMGSLAVSDD</sequence>
<dbReference type="InterPro" id="IPR049318">
    <property type="entry name" value="GCIP_C"/>
</dbReference>
<evidence type="ECO:0000256" key="4">
    <source>
        <dbReference type="ARBA" id="ARBA00022490"/>
    </source>
</evidence>
<dbReference type="Gene3D" id="1.20.1410.10">
    <property type="entry name" value="I/LWEQ domain"/>
    <property type="match status" value="1"/>
</dbReference>
<dbReference type="AlphaFoldDB" id="A0A9P1EKX9"/>
<protein>
    <recommendedName>
        <fullName evidence="12">Cyclin-D1-binding protein 1</fullName>
    </recommendedName>
</protein>
<dbReference type="Gene3D" id="1.20.1420.10">
    <property type="entry name" value="Talin, central domain"/>
    <property type="match status" value="1"/>
</dbReference>
<reference evidence="10" key="1">
    <citation type="submission" date="2022-07" db="EMBL/GenBank/DDBJ databases">
        <authorList>
            <person name="Macas J."/>
            <person name="Novak P."/>
            <person name="Neumann P."/>
        </authorList>
    </citation>
    <scope>NUCLEOTIDE SEQUENCE</scope>
</reference>
<dbReference type="OrthoDB" id="41588at2759"/>
<evidence type="ECO:0000313" key="11">
    <source>
        <dbReference type="Proteomes" id="UP001152484"/>
    </source>
</evidence>
<evidence type="ECO:0000313" key="10">
    <source>
        <dbReference type="EMBL" id="CAH9114719.1"/>
    </source>
</evidence>
<evidence type="ECO:0000256" key="5">
    <source>
        <dbReference type="ARBA" id="ARBA00023242"/>
    </source>
</evidence>
<dbReference type="InterPro" id="IPR049317">
    <property type="entry name" value="GCIP-like_N"/>
</dbReference>
<keyword evidence="6" id="KW-0131">Cell cycle</keyword>
<evidence type="ECO:0000259" key="8">
    <source>
        <dbReference type="Pfam" id="PF13324"/>
    </source>
</evidence>
<dbReference type="Pfam" id="PF13324">
    <property type="entry name" value="GCIP_N"/>
    <property type="match status" value="1"/>
</dbReference>
<evidence type="ECO:0000256" key="7">
    <source>
        <dbReference type="SAM" id="MobiDB-lite"/>
    </source>
</evidence>
<dbReference type="InterPro" id="IPR026907">
    <property type="entry name" value="GCIP-like"/>
</dbReference>
<keyword evidence="5" id="KW-0539">Nucleus</keyword>
<name>A0A9P1EKX9_CUSEU</name>
<feature type="domain" description="Cyclin-D1-binding protein 1-like C-terminal" evidence="9">
    <location>
        <begin position="204"/>
        <end position="311"/>
    </location>
</feature>
<keyword evidence="11" id="KW-1185">Reference proteome</keyword>
<organism evidence="10 11">
    <name type="scientific">Cuscuta europaea</name>
    <name type="common">European dodder</name>
    <dbReference type="NCBI Taxonomy" id="41803"/>
    <lineage>
        <taxon>Eukaryota</taxon>
        <taxon>Viridiplantae</taxon>
        <taxon>Streptophyta</taxon>
        <taxon>Embryophyta</taxon>
        <taxon>Tracheophyta</taxon>
        <taxon>Spermatophyta</taxon>
        <taxon>Magnoliopsida</taxon>
        <taxon>eudicotyledons</taxon>
        <taxon>Gunneridae</taxon>
        <taxon>Pentapetalae</taxon>
        <taxon>asterids</taxon>
        <taxon>lamiids</taxon>
        <taxon>Solanales</taxon>
        <taxon>Convolvulaceae</taxon>
        <taxon>Cuscuteae</taxon>
        <taxon>Cuscuta</taxon>
        <taxon>Cuscuta subgen. Cuscuta</taxon>
    </lineage>
</organism>
<dbReference type="Proteomes" id="UP001152484">
    <property type="component" value="Unassembled WGS sequence"/>
</dbReference>
<comment type="caution">
    <text evidence="10">The sequence shown here is derived from an EMBL/GenBank/DDBJ whole genome shotgun (WGS) entry which is preliminary data.</text>
</comment>
<evidence type="ECO:0000256" key="2">
    <source>
        <dbReference type="ARBA" id="ARBA00004496"/>
    </source>
</evidence>
<dbReference type="GO" id="GO:0005737">
    <property type="term" value="C:cytoplasm"/>
    <property type="evidence" value="ECO:0007669"/>
    <property type="project" value="UniProtKB-SubCell"/>
</dbReference>
<evidence type="ECO:0000259" key="9">
    <source>
        <dbReference type="Pfam" id="PF20936"/>
    </source>
</evidence>